<sequence>MSVDHLHSVNQNEGEEDRERVAAGGGEGRALDPHSWNKQGVQGDVGDCAEGQHKNGDVRFFDHEELVADRLKEHEQQRGDEEVREDDGCGAVGLADQQKDWLHPRQQREKGDYGERAERFEDAGHQQRMVFVLHC</sequence>
<comment type="caution">
    <text evidence="2">The sequence shown here is derived from an EMBL/GenBank/DDBJ whole genome shotgun (WGS) entry which is preliminary data.</text>
</comment>
<dbReference type="EMBL" id="VSSQ01003222">
    <property type="protein sequence ID" value="MPM19683.1"/>
    <property type="molecule type" value="Genomic_DNA"/>
</dbReference>
<organism evidence="2">
    <name type="scientific">bioreactor metagenome</name>
    <dbReference type="NCBI Taxonomy" id="1076179"/>
    <lineage>
        <taxon>unclassified sequences</taxon>
        <taxon>metagenomes</taxon>
        <taxon>ecological metagenomes</taxon>
    </lineage>
</organism>
<evidence type="ECO:0000313" key="2">
    <source>
        <dbReference type="EMBL" id="MPM19683.1"/>
    </source>
</evidence>
<reference evidence="2" key="1">
    <citation type="submission" date="2019-08" db="EMBL/GenBank/DDBJ databases">
        <authorList>
            <person name="Kucharzyk K."/>
            <person name="Murdoch R.W."/>
            <person name="Higgins S."/>
            <person name="Loffler F."/>
        </authorList>
    </citation>
    <scope>NUCLEOTIDE SEQUENCE</scope>
</reference>
<feature type="compositionally biased region" description="Basic and acidic residues" evidence="1">
    <location>
        <begin position="97"/>
        <end position="114"/>
    </location>
</feature>
<evidence type="ECO:0000256" key="1">
    <source>
        <dbReference type="SAM" id="MobiDB-lite"/>
    </source>
</evidence>
<feature type="region of interest" description="Disordered" evidence="1">
    <location>
        <begin position="73"/>
        <end position="114"/>
    </location>
</feature>
<proteinExistence type="predicted"/>
<gene>
    <name evidence="2" type="ORF">SDC9_66109</name>
</gene>
<name>A0A644XZI4_9ZZZZ</name>
<protein>
    <submittedName>
        <fullName evidence="2">Uncharacterized protein</fullName>
    </submittedName>
</protein>
<feature type="region of interest" description="Disordered" evidence="1">
    <location>
        <begin position="1"/>
        <end position="54"/>
    </location>
</feature>
<accession>A0A644XZI4</accession>
<dbReference type="AlphaFoldDB" id="A0A644XZI4"/>